<sequence length="52" mass="6128">MHLVLRSSETSMRKIKDNPIEPSVLQVSMKFHSFHVNTMQNRGLQSFQVHYI</sequence>
<accession>A0A0A9FLN8</accession>
<reference evidence="1" key="1">
    <citation type="submission" date="2014-09" db="EMBL/GenBank/DDBJ databases">
        <authorList>
            <person name="Magalhaes I.L.F."/>
            <person name="Oliveira U."/>
            <person name="Santos F.R."/>
            <person name="Vidigal T.H.D.A."/>
            <person name="Brescovit A.D."/>
            <person name="Santos A.J."/>
        </authorList>
    </citation>
    <scope>NUCLEOTIDE SEQUENCE</scope>
    <source>
        <tissue evidence="1">Shoot tissue taken approximately 20 cm above the soil surface</tissue>
    </source>
</reference>
<evidence type="ECO:0000313" key="1">
    <source>
        <dbReference type="EMBL" id="JAE12129.1"/>
    </source>
</evidence>
<name>A0A0A9FLN8_ARUDO</name>
<dbReference type="AlphaFoldDB" id="A0A0A9FLN8"/>
<organism evidence="1">
    <name type="scientific">Arundo donax</name>
    <name type="common">Giant reed</name>
    <name type="synonym">Donax arundinaceus</name>
    <dbReference type="NCBI Taxonomy" id="35708"/>
    <lineage>
        <taxon>Eukaryota</taxon>
        <taxon>Viridiplantae</taxon>
        <taxon>Streptophyta</taxon>
        <taxon>Embryophyta</taxon>
        <taxon>Tracheophyta</taxon>
        <taxon>Spermatophyta</taxon>
        <taxon>Magnoliopsida</taxon>
        <taxon>Liliopsida</taxon>
        <taxon>Poales</taxon>
        <taxon>Poaceae</taxon>
        <taxon>PACMAD clade</taxon>
        <taxon>Arundinoideae</taxon>
        <taxon>Arundineae</taxon>
        <taxon>Arundo</taxon>
    </lineage>
</organism>
<protein>
    <submittedName>
        <fullName evidence="1">Uncharacterized protein</fullName>
    </submittedName>
</protein>
<dbReference type="EMBL" id="GBRH01185767">
    <property type="protein sequence ID" value="JAE12129.1"/>
    <property type="molecule type" value="Transcribed_RNA"/>
</dbReference>
<reference evidence="1" key="2">
    <citation type="journal article" date="2015" name="Data Brief">
        <title>Shoot transcriptome of the giant reed, Arundo donax.</title>
        <authorList>
            <person name="Barrero R.A."/>
            <person name="Guerrero F.D."/>
            <person name="Moolhuijzen P."/>
            <person name="Goolsby J.A."/>
            <person name="Tidwell J."/>
            <person name="Bellgard S.E."/>
            <person name="Bellgard M.I."/>
        </authorList>
    </citation>
    <scope>NUCLEOTIDE SEQUENCE</scope>
    <source>
        <tissue evidence="1">Shoot tissue taken approximately 20 cm above the soil surface</tissue>
    </source>
</reference>
<proteinExistence type="predicted"/>